<keyword evidence="1" id="KW-0472">Membrane</keyword>
<feature type="transmembrane region" description="Helical" evidence="1">
    <location>
        <begin position="152"/>
        <end position="171"/>
    </location>
</feature>
<feature type="transmembrane region" description="Helical" evidence="1">
    <location>
        <begin position="203"/>
        <end position="222"/>
    </location>
</feature>
<dbReference type="Proteomes" id="UP000436825">
    <property type="component" value="Unassembled WGS sequence"/>
</dbReference>
<dbReference type="AlphaFoldDB" id="A0A7J5K2P3"/>
<dbReference type="EMBL" id="WCRW01000002">
    <property type="protein sequence ID" value="KAB4458377.1"/>
    <property type="molecule type" value="Genomic_DNA"/>
</dbReference>
<keyword evidence="1" id="KW-1133">Transmembrane helix</keyword>
<keyword evidence="1" id="KW-0812">Transmembrane</keyword>
<dbReference type="RefSeq" id="WP_211478822.1">
    <property type="nucleotide sequence ID" value="NZ_CP072224.1"/>
</dbReference>
<feature type="transmembrane region" description="Helical" evidence="1">
    <location>
        <begin position="6"/>
        <end position="24"/>
    </location>
</feature>
<feature type="transmembrane region" description="Helical" evidence="1">
    <location>
        <begin position="373"/>
        <end position="392"/>
    </location>
</feature>
<feature type="transmembrane region" description="Helical" evidence="1">
    <location>
        <begin position="178"/>
        <end position="197"/>
    </location>
</feature>
<feature type="transmembrane region" description="Helical" evidence="1">
    <location>
        <begin position="31"/>
        <end position="51"/>
    </location>
</feature>
<name>A0A7J5K2P3_BACT4</name>
<feature type="transmembrane region" description="Helical" evidence="1">
    <location>
        <begin position="229"/>
        <end position="251"/>
    </location>
</feature>
<comment type="caution">
    <text evidence="2">The sequence shown here is derived from an EMBL/GenBank/DDBJ whole genome shotgun (WGS) entry which is preliminary data.</text>
</comment>
<evidence type="ECO:0000313" key="2">
    <source>
        <dbReference type="EMBL" id="KAB4458377.1"/>
    </source>
</evidence>
<feature type="transmembrane region" description="Helical" evidence="1">
    <location>
        <begin position="398"/>
        <end position="417"/>
    </location>
</feature>
<gene>
    <name evidence="2" type="ORF">GAN75_04805</name>
</gene>
<feature type="transmembrane region" description="Helical" evidence="1">
    <location>
        <begin position="57"/>
        <end position="79"/>
    </location>
</feature>
<sequence>MDEDLIYLILYSIAFIGCYVYFLLKMKKHTIGVNLLLIYAISSFTTIYFYLNTSQDIGKIYGEALIYLFGAFMVCFYPLLNFDETRIKRISITSRGHKFIVYTSAFLALIMWEGTFEVFRNCLDISASQLASIYDKQETGSNLRLSWIGGKIIMITNAFEFLLPIFVFYLLQYRKKYLLIIIGLSLGILSFILMAYANAQRISIVKTILYLFLVFLVFRPFLDYRICRVIKYIGVSVGGLLLLIIIVTTLVRYNDKDNVSIDIWTWVSLYTGEGHLRFAEIIWGKLKIWSVGDNCFALIKDILGFPTFTDNWSRREYWEIRQGIPTYIFYTYIGDWVADLGYLLTFVWCFVIQKIQFFLLPSKSKNTITIEKLILLLLIWQFFYLGFTFYIYKPYAVQLNVLFAVFFCIILRLTRFYKSNSYEKK</sequence>
<feature type="transmembrane region" description="Helical" evidence="1">
    <location>
        <begin position="340"/>
        <end position="361"/>
    </location>
</feature>
<proteinExistence type="predicted"/>
<evidence type="ECO:0000256" key="1">
    <source>
        <dbReference type="SAM" id="Phobius"/>
    </source>
</evidence>
<organism evidence="2 3">
    <name type="scientific">Bacteroides thetaiotaomicron</name>
    <dbReference type="NCBI Taxonomy" id="818"/>
    <lineage>
        <taxon>Bacteria</taxon>
        <taxon>Pseudomonadati</taxon>
        <taxon>Bacteroidota</taxon>
        <taxon>Bacteroidia</taxon>
        <taxon>Bacteroidales</taxon>
        <taxon>Bacteroidaceae</taxon>
        <taxon>Bacteroides</taxon>
    </lineage>
</organism>
<protein>
    <submittedName>
        <fullName evidence="2">Oligosaccharide repeat unit polymerase</fullName>
    </submittedName>
</protein>
<evidence type="ECO:0000313" key="3">
    <source>
        <dbReference type="Proteomes" id="UP000436825"/>
    </source>
</evidence>
<feature type="transmembrane region" description="Helical" evidence="1">
    <location>
        <begin position="99"/>
        <end position="119"/>
    </location>
</feature>
<accession>A0A7J5K2P3</accession>
<reference evidence="2 3" key="1">
    <citation type="journal article" date="2019" name="Nat. Med.">
        <title>A library of human gut bacterial isolates paired with longitudinal multiomics data enables mechanistic microbiome research.</title>
        <authorList>
            <person name="Poyet M."/>
            <person name="Groussin M."/>
            <person name="Gibbons S.M."/>
            <person name="Avila-Pacheco J."/>
            <person name="Jiang X."/>
            <person name="Kearney S.M."/>
            <person name="Perrotta A.R."/>
            <person name="Berdy B."/>
            <person name="Zhao S."/>
            <person name="Lieberman T.D."/>
            <person name="Swanson P.K."/>
            <person name="Smith M."/>
            <person name="Roesemann S."/>
            <person name="Alexander J.E."/>
            <person name="Rich S.A."/>
            <person name="Livny J."/>
            <person name="Vlamakis H."/>
            <person name="Clish C."/>
            <person name="Bullock K."/>
            <person name="Deik A."/>
            <person name="Scott J."/>
            <person name="Pierce K.A."/>
            <person name="Xavier R.J."/>
            <person name="Alm E.J."/>
        </authorList>
    </citation>
    <scope>NUCLEOTIDE SEQUENCE [LARGE SCALE GENOMIC DNA]</scope>
    <source>
        <strain evidence="2 3">BIOML-A160</strain>
    </source>
</reference>